<dbReference type="RefSeq" id="WP_067642306.1">
    <property type="nucleotide sequence ID" value="NZ_JAAXOM010000006.1"/>
</dbReference>
<organism evidence="2 3">
    <name type="scientific">Nocardia coubleae</name>
    <dbReference type="NCBI Taxonomy" id="356147"/>
    <lineage>
        <taxon>Bacteria</taxon>
        <taxon>Bacillati</taxon>
        <taxon>Actinomycetota</taxon>
        <taxon>Actinomycetes</taxon>
        <taxon>Mycobacteriales</taxon>
        <taxon>Nocardiaceae</taxon>
        <taxon>Nocardia</taxon>
    </lineage>
</organism>
<gene>
    <name evidence="2" type="ORF">HGA10_23110</name>
</gene>
<proteinExistence type="predicted"/>
<name>A0A846WA79_9NOCA</name>
<dbReference type="Proteomes" id="UP000572007">
    <property type="component" value="Unassembled WGS sequence"/>
</dbReference>
<sequence>MHDESAAGAPRTGAREAPQRKLCCNDGVPEEDRGRPTYGAAPLVVDGREVRDLDELSDREFLNLFGRAPGMYIGRTTLRGVTGFLNGYDFGARRTGGQGLKGFREWLMANYDVASNFTWEAQITDLALPDREAGAPLTQAQEERVIAMTLELLDVFLAEREAASSGRQ</sequence>
<evidence type="ECO:0000256" key="1">
    <source>
        <dbReference type="SAM" id="MobiDB-lite"/>
    </source>
</evidence>
<evidence type="ECO:0000313" key="3">
    <source>
        <dbReference type="Proteomes" id="UP000572007"/>
    </source>
</evidence>
<dbReference type="AlphaFoldDB" id="A0A846WA79"/>
<dbReference type="EMBL" id="JAAXOM010000006">
    <property type="protein sequence ID" value="NKX90181.1"/>
    <property type="molecule type" value="Genomic_DNA"/>
</dbReference>
<protein>
    <submittedName>
        <fullName evidence="2">Uncharacterized protein</fullName>
    </submittedName>
</protein>
<keyword evidence="3" id="KW-1185">Reference proteome</keyword>
<comment type="caution">
    <text evidence="2">The sequence shown here is derived from an EMBL/GenBank/DDBJ whole genome shotgun (WGS) entry which is preliminary data.</text>
</comment>
<reference evidence="2 3" key="1">
    <citation type="submission" date="2020-04" db="EMBL/GenBank/DDBJ databases">
        <title>MicrobeNet Type strains.</title>
        <authorList>
            <person name="Nicholson A.C."/>
        </authorList>
    </citation>
    <scope>NUCLEOTIDE SEQUENCE [LARGE SCALE GENOMIC DNA]</scope>
    <source>
        <strain evidence="2 3">DSM 44960</strain>
    </source>
</reference>
<feature type="region of interest" description="Disordered" evidence="1">
    <location>
        <begin position="1"/>
        <end position="39"/>
    </location>
</feature>
<accession>A0A846WA79</accession>
<evidence type="ECO:0000313" key="2">
    <source>
        <dbReference type="EMBL" id="NKX90181.1"/>
    </source>
</evidence>